<dbReference type="CDD" id="cd00431">
    <property type="entry name" value="cysteine_hydrolases"/>
    <property type="match status" value="1"/>
</dbReference>
<name>A0ABY6CXH0_9BACT</name>
<dbReference type="PANTHER" id="PTHR43540:SF1">
    <property type="entry name" value="ISOCHORISMATASE HYDROLASE"/>
    <property type="match status" value="1"/>
</dbReference>
<gene>
    <name evidence="3" type="ORF">N7E81_14740</name>
</gene>
<feature type="domain" description="Isochorismatase-like" evidence="2">
    <location>
        <begin position="81"/>
        <end position="234"/>
    </location>
</feature>
<dbReference type="InterPro" id="IPR000868">
    <property type="entry name" value="Isochorismatase-like_dom"/>
</dbReference>
<dbReference type="RefSeq" id="WP_263050361.1">
    <property type="nucleotide sequence ID" value="NZ_CP106735.1"/>
</dbReference>
<keyword evidence="4" id="KW-1185">Reference proteome</keyword>
<evidence type="ECO:0000256" key="1">
    <source>
        <dbReference type="ARBA" id="ARBA00022801"/>
    </source>
</evidence>
<dbReference type="GO" id="GO:0016787">
    <property type="term" value="F:hydrolase activity"/>
    <property type="evidence" value="ECO:0007669"/>
    <property type="project" value="UniProtKB-KW"/>
</dbReference>
<dbReference type="Gene3D" id="3.40.50.850">
    <property type="entry name" value="Isochorismatase-like"/>
    <property type="match status" value="1"/>
</dbReference>
<dbReference type="SUPFAM" id="SSF52499">
    <property type="entry name" value="Isochorismatase-like hydrolases"/>
    <property type="match status" value="1"/>
</dbReference>
<dbReference type="PANTHER" id="PTHR43540">
    <property type="entry name" value="PEROXYUREIDOACRYLATE/UREIDOACRYLATE AMIDOHYDROLASE-RELATED"/>
    <property type="match status" value="1"/>
</dbReference>
<accession>A0ABY6CXH0</accession>
<protein>
    <submittedName>
        <fullName evidence="3">Cysteine hydrolase</fullName>
    </submittedName>
</protein>
<organism evidence="3 4">
    <name type="scientific">Reichenbachiella carrageenanivorans</name>
    <dbReference type="NCBI Taxonomy" id="2979869"/>
    <lineage>
        <taxon>Bacteria</taxon>
        <taxon>Pseudomonadati</taxon>
        <taxon>Bacteroidota</taxon>
        <taxon>Cytophagia</taxon>
        <taxon>Cytophagales</taxon>
        <taxon>Reichenbachiellaceae</taxon>
        <taxon>Reichenbachiella</taxon>
    </lineage>
</organism>
<dbReference type="EMBL" id="CP106735">
    <property type="protein sequence ID" value="UXX78616.1"/>
    <property type="molecule type" value="Genomic_DNA"/>
</dbReference>
<reference evidence="3" key="1">
    <citation type="submission" date="2022-10" db="EMBL/GenBank/DDBJ databases">
        <title>Comparative genomics and taxonomic characterization of three novel marine species of genus Reichenbachiella exhibiting antioxidant and polysaccharide degradation activities.</title>
        <authorList>
            <person name="Muhammad N."/>
            <person name="Lee Y.-J."/>
            <person name="Ko J."/>
            <person name="Kim S.-G."/>
        </authorList>
    </citation>
    <scope>NUCLEOTIDE SEQUENCE</scope>
    <source>
        <strain evidence="3">Wsw4-B4</strain>
    </source>
</reference>
<evidence type="ECO:0000259" key="2">
    <source>
        <dbReference type="Pfam" id="PF00857"/>
    </source>
</evidence>
<proteinExistence type="predicted"/>
<sequence>MIDIERPLIPADSLDPLKEFYHDIVDDQTEERIEHLEHHEVALLVIDIQYLDAARGYGVFKDVTTSGIPKAQQDFYFDSLQERVIPNVQKLLKTFRNKKMEVIHTRIQSLTQDGRDRGNGHKRLNLLAAPGSKEAEFLPEVAPEGDEIVINKTASGVFSSTNLNYVLQNLKVNELIVAGVYTNECVETTIRDACDLGYLVTLVEDACTTVTPELHQGSINSLKDRYASVLATADIENRFRKIQACEINPDEPSVVRRQH</sequence>
<dbReference type="Pfam" id="PF00857">
    <property type="entry name" value="Isochorismatase"/>
    <property type="match status" value="1"/>
</dbReference>
<dbReference type="InterPro" id="IPR050272">
    <property type="entry name" value="Isochorismatase-like_hydrls"/>
</dbReference>
<evidence type="ECO:0000313" key="3">
    <source>
        <dbReference type="EMBL" id="UXX78616.1"/>
    </source>
</evidence>
<dbReference type="InterPro" id="IPR036380">
    <property type="entry name" value="Isochorismatase-like_sf"/>
</dbReference>
<dbReference type="Proteomes" id="UP001062165">
    <property type="component" value="Chromosome"/>
</dbReference>
<keyword evidence="1 3" id="KW-0378">Hydrolase</keyword>
<evidence type="ECO:0000313" key="4">
    <source>
        <dbReference type="Proteomes" id="UP001062165"/>
    </source>
</evidence>